<comment type="caution">
    <text evidence="1">The sequence shown here is derived from an EMBL/GenBank/DDBJ whole genome shotgun (WGS) entry which is preliminary data.</text>
</comment>
<proteinExistence type="predicted"/>
<organism evidence="1 2">
    <name type="scientific">Silvimonas amylolytica</name>
    <dbReference type="NCBI Taxonomy" id="449663"/>
    <lineage>
        <taxon>Bacteria</taxon>
        <taxon>Pseudomonadati</taxon>
        <taxon>Pseudomonadota</taxon>
        <taxon>Betaproteobacteria</taxon>
        <taxon>Neisseriales</taxon>
        <taxon>Chitinibacteraceae</taxon>
        <taxon>Silvimonas</taxon>
    </lineage>
</organism>
<dbReference type="Proteomes" id="UP000621859">
    <property type="component" value="Unassembled WGS sequence"/>
</dbReference>
<keyword evidence="2" id="KW-1185">Reference proteome</keyword>
<accession>A0ABQ2PJW6</accession>
<dbReference type="InterPro" id="IPR035709">
    <property type="entry name" value="YoaB-like"/>
</dbReference>
<gene>
    <name evidence="1" type="ORF">GCM10010971_14620</name>
</gene>
<dbReference type="InterPro" id="IPR006175">
    <property type="entry name" value="YjgF/YER057c/UK114"/>
</dbReference>
<dbReference type="CDD" id="cd06150">
    <property type="entry name" value="YjgF_YER057c_UK114_like_2"/>
    <property type="match status" value="1"/>
</dbReference>
<dbReference type="EMBL" id="BMLY01000002">
    <property type="protein sequence ID" value="GGP25643.1"/>
    <property type="molecule type" value="Genomic_DNA"/>
</dbReference>
<evidence type="ECO:0000313" key="2">
    <source>
        <dbReference type="Proteomes" id="UP000621859"/>
    </source>
</evidence>
<sequence length="120" mass="13234">MSNADIQRLRPTVQWSDATAFNGIVHFVEVPESGKTFAEQTEALLAQAERTLAAMNSDKSRLLMAMIYLPDLTNRAEFNKIWQAWLPEGSAPSRACVKAELASPDDLLEIVFTAAARPAK</sequence>
<dbReference type="PANTHER" id="PTHR47328">
    <property type="match status" value="1"/>
</dbReference>
<name>A0ABQ2PJW6_9NEIS</name>
<dbReference type="InterPro" id="IPR035959">
    <property type="entry name" value="RutC-like_sf"/>
</dbReference>
<dbReference type="SUPFAM" id="SSF55298">
    <property type="entry name" value="YjgF-like"/>
    <property type="match status" value="1"/>
</dbReference>
<protein>
    <recommendedName>
        <fullName evidence="3">Enamine deaminase RidA, house cleaning of reactive enamine intermediates, YjgF/YER057c/UK114 family</fullName>
    </recommendedName>
</protein>
<reference evidence="2" key="1">
    <citation type="journal article" date="2019" name="Int. J. Syst. Evol. Microbiol.">
        <title>The Global Catalogue of Microorganisms (GCM) 10K type strain sequencing project: providing services to taxonomists for standard genome sequencing and annotation.</title>
        <authorList>
            <consortium name="The Broad Institute Genomics Platform"/>
            <consortium name="The Broad Institute Genome Sequencing Center for Infectious Disease"/>
            <person name="Wu L."/>
            <person name="Ma J."/>
        </authorList>
    </citation>
    <scope>NUCLEOTIDE SEQUENCE [LARGE SCALE GENOMIC DNA]</scope>
    <source>
        <strain evidence="2">CGMCC 1.8860</strain>
    </source>
</reference>
<evidence type="ECO:0000313" key="1">
    <source>
        <dbReference type="EMBL" id="GGP25643.1"/>
    </source>
</evidence>
<dbReference type="Pfam" id="PF01042">
    <property type="entry name" value="Ribonuc_L-PSP"/>
    <property type="match status" value="1"/>
</dbReference>
<evidence type="ECO:0008006" key="3">
    <source>
        <dbReference type="Google" id="ProtNLM"/>
    </source>
</evidence>
<dbReference type="PANTHER" id="PTHR47328:SF1">
    <property type="entry name" value="RUTC FAMILY PROTEIN YOAB"/>
    <property type="match status" value="1"/>
</dbReference>
<dbReference type="Gene3D" id="3.30.1330.40">
    <property type="entry name" value="RutC-like"/>
    <property type="match status" value="1"/>
</dbReference>
<dbReference type="RefSeq" id="WP_188691160.1">
    <property type="nucleotide sequence ID" value="NZ_BMLY01000002.1"/>
</dbReference>